<evidence type="ECO:0000313" key="3">
    <source>
        <dbReference type="Proteomes" id="UP001566331"/>
    </source>
</evidence>
<dbReference type="Gene3D" id="2.130.10.10">
    <property type="entry name" value="YVTN repeat-like/Quinoprotein amine dehydrogenase"/>
    <property type="match status" value="1"/>
</dbReference>
<accession>A0ABV4HTI9</accession>
<comment type="caution">
    <text evidence="2">The sequence shown here is derived from an EMBL/GenBank/DDBJ whole genome shotgun (WGS) entry which is preliminary data.</text>
</comment>
<keyword evidence="1" id="KW-0732">Signal</keyword>
<dbReference type="SUPFAM" id="SSF82171">
    <property type="entry name" value="DPP6 N-terminal domain-like"/>
    <property type="match status" value="1"/>
</dbReference>
<feature type="signal peptide" evidence="1">
    <location>
        <begin position="1"/>
        <end position="22"/>
    </location>
</feature>
<evidence type="ECO:0000256" key="1">
    <source>
        <dbReference type="SAM" id="SignalP"/>
    </source>
</evidence>
<proteinExistence type="predicted"/>
<dbReference type="Pfam" id="PF07676">
    <property type="entry name" value="PD40"/>
    <property type="match status" value="3"/>
</dbReference>
<name>A0ABV4HTI9_9GAMM</name>
<dbReference type="EMBL" id="JBFWIC010000009">
    <property type="protein sequence ID" value="MEZ0474724.1"/>
    <property type="molecule type" value="Genomic_DNA"/>
</dbReference>
<dbReference type="Gene3D" id="2.120.10.30">
    <property type="entry name" value="TolB, C-terminal domain"/>
    <property type="match status" value="1"/>
</dbReference>
<protein>
    <submittedName>
        <fullName evidence="2">TolB family protein</fullName>
    </submittedName>
</protein>
<gene>
    <name evidence="2" type="ORF">AB6713_08845</name>
</gene>
<evidence type="ECO:0000313" key="2">
    <source>
        <dbReference type="EMBL" id="MEZ0474724.1"/>
    </source>
</evidence>
<dbReference type="InterPro" id="IPR011042">
    <property type="entry name" value="6-blade_b-propeller_TolB-like"/>
</dbReference>
<dbReference type="InterPro" id="IPR015943">
    <property type="entry name" value="WD40/YVTN_repeat-like_dom_sf"/>
</dbReference>
<dbReference type="Proteomes" id="UP001566331">
    <property type="component" value="Unassembled WGS sequence"/>
</dbReference>
<dbReference type="InterPro" id="IPR011659">
    <property type="entry name" value="WD40"/>
</dbReference>
<feature type="chain" id="PRO_5045060717" evidence="1">
    <location>
        <begin position="23"/>
        <end position="300"/>
    </location>
</feature>
<reference evidence="2 3" key="1">
    <citation type="submission" date="2024-07" db="EMBL/GenBank/DDBJ databases">
        <title>Luteimonas salilacus sp. nov., isolated from the shore soil of Salt Lake in Tibet of China.</title>
        <authorList>
            <person name="Zhang X."/>
            <person name="Li A."/>
        </authorList>
    </citation>
    <scope>NUCLEOTIDE SEQUENCE [LARGE SCALE GENOMIC DNA]</scope>
    <source>
        <strain evidence="2 3">B3-2-R+30</strain>
    </source>
</reference>
<sequence>MPRKPAVLCLSLLCAAVTAAGAAVLQPYGLEGVGVVSTAASEVRASVSPDGQWIVWGSTDRAGGPGGWDLWQARLRDGRWVEARPLPVNSPENDFDPVFSADGRWLYFFSNRAGGGFGGDDLYRAPVLAAGGFGEAENLGAGVNGAGDEWAPTPDLDGRRLLFASDGHGGAGGHDLFVARWDGAAFVDPLPVPGVNGPEDDFDAAWLAGGRAIVFARSRDPATAPVRLLVAQCDGGAYVDPAPWAIAFNTADGTTLGPVVDLSKPAEILVSGAAPAPKAGKLDIYRARAPAVEGSDGCLP</sequence>
<dbReference type="RefSeq" id="WP_370565519.1">
    <property type="nucleotide sequence ID" value="NZ_JBFWIB010000018.1"/>
</dbReference>
<organism evidence="2 3">
    <name type="scientific">Luteimonas salinilitoris</name>
    <dbReference type="NCBI Taxonomy" id="3237697"/>
    <lineage>
        <taxon>Bacteria</taxon>
        <taxon>Pseudomonadati</taxon>
        <taxon>Pseudomonadota</taxon>
        <taxon>Gammaproteobacteria</taxon>
        <taxon>Lysobacterales</taxon>
        <taxon>Lysobacteraceae</taxon>
        <taxon>Luteimonas</taxon>
    </lineage>
</organism>
<keyword evidence="3" id="KW-1185">Reference proteome</keyword>